<sequence>MYQIPELNYAQIRAKLLAREEIAIVDLREEHIYAQAHPLFSTNISLSRLEIEILNRIPRLDTTIVLYDDADGRVERAYQKLIRYGYRQVHVLKGGTQAWARDGGELFIDVNSATKAFGEWVEYYKHTPSLSAEEVQEKIDANDNIVILDARRFDEYNTMSIPSGQSVPGAELVYRAPNLVKDENTTIIVNCAGRTRSIIGTQSLLNAKIPHPVYALRNGTIGWTLAGQSLEHAQTRSFKDVQTELKPELLENAKVLAQKARVRIISFEELQKLQAETQRTTYIFDVRDEDEYIQGHLDGSRWVVGGQLVQETDHNAAVHGARIVLIDDQLIRAYMTASWLGQMNWEVYVLETDFSEILTTRGTWIPNLPIVNTVELISPEQLQELKSTQNIAIWDVQPFALYKKAHIPDAAWLLKAEAVERIQQAAFQAKDAVVLTCGRSVLAHYTAEEIKAFHKKVYVLDGGNVAWEKAGYALTVDNVQALSPQIDRYKRPYEGTDNSHEAMQAYLDWEFGLVDQLKKDGTHGFFTI</sequence>
<dbReference type="EMBL" id="CP044463">
    <property type="protein sequence ID" value="QIC67339.1"/>
    <property type="molecule type" value="Genomic_DNA"/>
</dbReference>
<evidence type="ECO:0000313" key="4">
    <source>
        <dbReference type="Proteomes" id="UP000503505"/>
    </source>
</evidence>
<protein>
    <submittedName>
        <fullName evidence="3">Rhodanese-related sulfurtransferase</fullName>
    </submittedName>
</protein>
<dbReference type="AlphaFoldDB" id="A0AAE6WW63"/>
<reference evidence="3 4" key="1">
    <citation type="submission" date="2019-09" db="EMBL/GenBank/DDBJ databases">
        <title>Non-baumannii Acinetobacter spp. carrying blaNDM-1 isolated in China.</title>
        <authorList>
            <person name="Cui C."/>
            <person name="Chen C."/>
            <person name="Sun J."/>
            <person name="Liu Y."/>
        </authorList>
    </citation>
    <scope>NUCLEOTIDE SEQUENCE [LARGE SCALE GENOMIC DNA]</scope>
    <source>
        <strain evidence="3 4">HZE23-1</strain>
    </source>
</reference>
<feature type="domain" description="Rhodanese" evidence="2">
    <location>
        <begin position="18"/>
        <end position="108"/>
    </location>
</feature>
<feature type="domain" description="Rhodanese" evidence="2">
    <location>
        <begin position="387"/>
        <end position="476"/>
    </location>
</feature>
<name>A0AAE6WW63_9GAMM</name>
<dbReference type="Pfam" id="PF00581">
    <property type="entry name" value="Rhodanese"/>
    <property type="match status" value="4"/>
</dbReference>
<dbReference type="InterPro" id="IPR051126">
    <property type="entry name" value="Thiosulfate_sulfurtransferase"/>
</dbReference>
<dbReference type="SMART" id="SM00450">
    <property type="entry name" value="RHOD"/>
    <property type="match status" value="4"/>
</dbReference>
<gene>
    <name evidence="3" type="ORF">FSC10_08125</name>
</gene>
<keyword evidence="1" id="KW-0677">Repeat</keyword>
<evidence type="ECO:0000259" key="2">
    <source>
        <dbReference type="PROSITE" id="PS50206"/>
    </source>
</evidence>
<dbReference type="InterPro" id="IPR036873">
    <property type="entry name" value="Rhodanese-like_dom_sf"/>
</dbReference>
<dbReference type="PROSITE" id="PS50206">
    <property type="entry name" value="RHODANESE_3"/>
    <property type="match status" value="4"/>
</dbReference>
<dbReference type="Gene3D" id="3.40.250.10">
    <property type="entry name" value="Rhodanese-like domain"/>
    <property type="match status" value="4"/>
</dbReference>
<evidence type="ECO:0000313" key="3">
    <source>
        <dbReference type="EMBL" id="QIC67339.1"/>
    </source>
</evidence>
<organism evidence="3 4">
    <name type="scientific">Acinetobacter schindleri</name>
    <dbReference type="NCBI Taxonomy" id="108981"/>
    <lineage>
        <taxon>Bacteria</taxon>
        <taxon>Pseudomonadati</taxon>
        <taxon>Pseudomonadota</taxon>
        <taxon>Gammaproteobacteria</taxon>
        <taxon>Moraxellales</taxon>
        <taxon>Moraxellaceae</taxon>
        <taxon>Acinetobacter</taxon>
    </lineage>
</organism>
<dbReference type="SUPFAM" id="SSF52821">
    <property type="entry name" value="Rhodanese/Cell cycle control phosphatase"/>
    <property type="match status" value="4"/>
</dbReference>
<dbReference type="CDD" id="cd01534">
    <property type="entry name" value="4RHOD_Repeat_3"/>
    <property type="match status" value="1"/>
</dbReference>
<feature type="domain" description="Rhodanese" evidence="2">
    <location>
        <begin position="277"/>
        <end position="366"/>
    </location>
</feature>
<dbReference type="PANTHER" id="PTHR43855">
    <property type="entry name" value="THIOSULFATE SULFURTRANSFERASE"/>
    <property type="match status" value="1"/>
</dbReference>
<dbReference type="RefSeq" id="WP_163171392.1">
    <property type="nucleotide sequence ID" value="NZ_CP044463.1"/>
</dbReference>
<evidence type="ECO:0000256" key="1">
    <source>
        <dbReference type="ARBA" id="ARBA00022737"/>
    </source>
</evidence>
<accession>A0AAE6WW63</accession>
<dbReference type="InterPro" id="IPR001763">
    <property type="entry name" value="Rhodanese-like_dom"/>
</dbReference>
<feature type="domain" description="Rhodanese" evidence="2">
    <location>
        <begin position="141"/>
        <end position="232"/>
    </location>
</feature>
<dbReference type="Proteomes" id="UP000503505">
    <property type="component" value="Chromosome"/>
</dbReference>
<dbReference type="PANTHER" id="PTHR43855:SF1">
    <property type="entry name" value="THIOSULFATE SULFURTRANSFERASE"/>
    <property type="match status" value="1"/>
</dbReference>
<proteinExistence type="predicted"/>